<name>A0A0G0ND12_9BACT</name>
<accession>A0A0G0ND12</accession>
<comment type="caution">
    <text evidence="1">The sequence shown here is derived from an EMBL/GenBank/DDBJ whole genome shotgun (WGS) entry which is preliminary data.</text>
</comment>
<protein>
    <submittedName>
        <fullName evidence="1">Uncharacterized protein</fullName>
    </submittedName>
</protein>
<reference evidence="1 2" key="1">
    <citation type="journal article" date="2015" name="Nature">
        <title>rRNA introns, odd ribosomes, and small enigmatic genomes across a large radiation of phyla.</title>
        <authorList>
            <person name="Brown C.T."/>
            <person name="Hug L.A."/>
            <person name="Thomas B.C."/>
            <person name="Sharon I."/>
            <person name="Castelle C.J."/>
            <person name="Singh A."/>
            <person name="Wilkins M.J."/>
            <person name="Williams K.H."/>
            <person name="Banfield J.F."/>
        </authorList>
    </citation>
    <scope>NUCLEOTIDE SEQUENCE [LARGE SCALE GENOMIC DNA]</scope>
</reference>
<dbReference type="Proteomes" id="UP000034690">
    <property type="component" value="Unassembled WGS sequence"/>
</dbReference>
<organism evidence="1 2">
    <name type="scientific">Candidatus Woesebacteria bacterium GW2011_GWA1_39_21b</name>
    <dbReference type="NCBI Taxonomy" id="1618551"/>
    <lineage>
        <taxon>Bacteria</taxon>
        <taxon>Candidatus Woeseibacteriota</taxon>
    </lineage>
</organism>
<proteinExistence type="predicted"/>
<gene>
    <name evidence="1" type="ORF">UT40_C0006G0044</name>
</gene>
<dbReference type="EMBL" id="LBWQ01000006">
    <property type="protein sequence ID" value="KKR14054.1"/>
    <property type="molecule type" value="Genomic_DNA"/>
</dbReference>
<evidence type="ECO:0000313" key="1">
    <source>
        <dbReference type="EMBL" id="KKR14054.1"/>
    </source>
</evidence>
<dbReference type="SUPFAM" id="SSF56655">
    <property type="entry name" value="Carbohydrate phosphatase"/>
    <property type="match status" value="1"/>
</dbReference>
<sequence>MNKIYYGFKGKGVFDEKGKKLNLVNSLSFKIKLSVDTPDRKLRKLIWEMDFGTKSSVMSTGSYVFNGYNMLRGGYDFMLAYKLELYDVDAISFLAKEMGHKVVYFSRNDLEGLYKVLICKPSVYDKVFDKISECIKNYEGKKNEK</sequence>
<dbReference type="Gene3D" id="3.40.190.80">
    <property type="match status" value="1"/>
</dbReference>
<evidence type="ECO:0000313" key="2">
    <source>
        <dbReference type="Proteomes" id="UP000034690"/>
    </source>
</evidence>
<dbReference type="AlphaFoldDB" id="A0A0G0ND12"/>